<keyword evidence="11" id="KW-0378">Hydrolase</keyword>
<reference evidence="11 12" key="1">
    <citation type="submission" date="2010-07" db="EMBL/GenBank/DDBJ databases">
        <authorList>
            <person name="Muzny D."/>
            <person name="Qin X."/>
            <person name="Deng J."/>
            <person name="Jiang H."/>
            <person name="Liu Y."/>
            <person name="Qu J."/>
            <person name="Song X.-Z."/>
            <person name="Zhang L."/>
            <person name="Thornton R."/>
            <person name="Coyle M."/>
            <person name="Francisco L."/>
            <person name="Jackson L."/>
            <person name="Javaid M."/>
            <person name="Korchina V."/>
            <person name="Kovar C."/>
            <person name="Mata R."/>
            <person name="Mathew T."/>
            <person name="Ngo R."/>
            <person name="Nguyen L."/>
            <person name="Nguyen N."/>
            <person name="Okwuonu G."/>
            <person name="Ongeri F."/>
            <person name="Pham C."/>
            <person name="Simmons D."/>
            <person name="Wilczek-Boney K."/>
            <person name="Hale W."/>
            <person name="Jakkamsetti A."/>
            <person name="Pham P."/>
            <person name="Ruth R."/>
            <person name="San Lucas F."/>
            <person name="Warren J."/>
            <person name="Zhang J."/>
            <person name="Zhao Z."/>
            <person name="Zhou C."/>
            <person name="Zhu D."/>
            <person name="Lee S."/>
            <person name="Bess C."/>
            <person name="Blankenburg K."/>
            <person name="Forbes L."/>
            <person name="Fu Q."/>
            <person name="Gubbala S."/>
            <person name="Hirani K."/>
            <person name="Jayaseelan J.C."/>
            <person name="Lara F."/>
            <person name="Munidasa M."/>
            <person name="Palculict T."/>
            <person name="Patil S."/>
            <person name="Pu L.-L."/>
            <person name="Saada N."/>
            <person name="Tang L."/>
            <person name="Weissenberger G."/>
            <person name="Zhu Y."/>
            <person name="Hemphill L."/>
            <person name="Shang Y."/>
            <person name="Youmans B."/>
            <person name="Ayvaz T."/>
            <person name="Ross M."/>
            <person name="Santibanez J."/>
            <person name="Aqrawi P."/>
            <person name="Gross S."/>
            <person name="Joshi V."/>
            <person name="Fowler G."/>
            <person name="Nazareth L."/>
            <person name="Reid J."/>
            <person name="Worley K."/>
            <person name="Petrosino J."/>
            <person name="Highlander S."/>
            <person name="Gibbs R."/>
        </authorList>
    </citation>
    <scope>NUCLEOTIDE SEQUENCE [LARGE SCALE GENOMIC DNA]</scope>
    <source>
        <strain evidence="11 12">ATCC BAA-1640</strain>
    </source>
</reference>
<dbReference type="InterPro" id="IPR003439">
    <property type="entry name" value="ABC_transporter-like_ATP-bd"/>
</dbReference>
<dbReference type="SMART" id="SM00382">
    <property type="entry name" value="AAA"/>
    <property type="match status" value="1"/>
</dbReference>
<keyword evidence="12" id="KW-1185">Reference proteome</keyword>
<dbReference type="HOGENOM" id="CLU_000604_1_22_9"/>
<dbReference type="eggNOG" id="COG2884">
    <property type="taxonomic scope" value="Bacteria"/>
</dbReference>
<dbReference type="OrthoDB" id="9802264at2"/>
<evidence type="ECO:0000256" key="8">
    <source>
        <dbReference type="ARBA" id="ARBA00023306"/>
    </source>
</evidence>
<sequence length="228" mass="25326">MIVFENVFKEYPNGSLALQNINLNIPEGDFVFLVGSSGAGKSTMIKLLIRELQASRGKILIDGKDITKLRKSKIPELRRGISVVFQDFRLIPNKTVYENVAYALEIRGYSKKNIKEKVTRAVELVGLSGKEHSKPDELSGGESQRVSIARAIVNEAPILVCDEPTGNLDIETAFEIMKTLENINKQGTTIIMATHAQQIVDSMKKRVITLNEGRVISDIESGGYYEEV</sequence>
<dbReference type="FunFam" id="3.40.50.300:FF:000056">
    <property type="entry name" value="Cell division ATP-binding protein FtsE"/>
    <property type="match status" value="1"/>
</dbReference>
<dbReference type="RefSeq" id="WP_008902630.1">
    <property type="nucleotide sequence ID" value="NZ_GL397071.1"/>
</dbReference>
<evidence type="ECO:0000259" key="10">
    <source>
        <dbReference type="PROSITE" id="PS50893"/>
    </source>
</evidence>
<evidence type="ECO:0000256" key="6">
    <source>
        <dbReference type="ARBA" id="ARBA00022840"/>
    </source>
</evidence>
<dbReference type="Gene3D" id="3.40.50.300">
    <property type="entry name" value="P-loop containing nucleotide triphosphate hydrolases"/>
    <property type="match status" value="1"/>
</dbReference>
<protein>
    <recommendedName>
        <fullName evidence="2 9">Cell division ATP-binding protein FtsE</fullName>
    </recommendedName>
</protein>
<keyword evidence="5 9" id="KW-0547">Nucleotide-binding</keyword>
<evidence type="ECO:0000256" key="1">
    <source>
        <dbReference type="ARBA" id="ARBA00005417"/>
    </source>
</evidence>
<comment type="similarity">
    <text evidence="1 9">Belongs to the ABC transporter superfamily.</text>
</comment>
<comment type="function">
    <text evidence="9">Part of the ABC transporter FtsEX involved in cellular division.</text>
</comment>
<dbReference type="Proteomes" id="UP000003280">
    <property type="component" value="Unassembled WGS sequence"/>
</dbReference>
<dbReference type="PROSITE" id="PS50893">
    <property type="entry name" value="ABC_TRANSPORTER_2"/>
    <property type="match status" value="1"/>
</dbReference>
<dbReference type="PANTHER" id="PTHR24220">
    <property type="entry name" value="IMPORT ATP-BINDING PROTEIN"/>
    <property type="match status" value="1"/>
</dbReference>
<dbReference type="AlphaFoldDB" id="E0NNW6"/>
<comment type="caution">
    <text evidence="11">The sequence shown here is derived from an EMBL/GenBank/DDBJ whole genome shotgun (WGS) entry which is preliminary data.</text>
</comment>
<keyword evidence="4 9" id="KW-0132">Cell division</keyword>
<accession>E0NNW6</accession>
<evidence type="ECO:0000256" key="3">
    <source>
        <dbReference type="ARBA" id="ARBA00022475"/>
    </source>
</evidence>
<evidence type="ECO:0000256" key="9">
    <source>
        <dbReference type="RuleBase" id="RU365094"/>
    </source>
</evidence>
<gene>
    <name evidence="9 11" type="primary">ftsE</name>
    <name evidence="11" type="ORF">HMPREF9225_1855</name>
</gene>
<feature type="domain" description="ABC transporter" evidence="10">
    <location>
        <begin position="2"/>
        <end position="228"/>
    </location>
</feature>
<dbReference type="NCBIfam" id="TIGR02673">
    <property type="entry name" value="FtsE"/>
    <property type="match status" value="1"/>
</dbReference>
<dbReference type="GO" id="GO:0022857">
    <property type="term" value="F:transmembrane transporter activity"/>
    <property type="evidence" value="ECO:0007669"/>
    <property type="project" value="TreeGrafter"/>
</dbReference>
<evidence type="ECO:0000256" key="2">
    <source>
        <dbReference type="ARBA" id="ARBA00020019"/>
    </source>
</evidence>
<evidence type="ECO:0000256" key="7">
    <source>
        <dbReference type="ARBA" id="ARBA00023136"/>
    </source>
</evidence>
<dbReference type="InterPro" id="IPR017871">
    <property type="entry name" value="ABC_transporter-like_CS"/>
</dbReference>
<keyword evidence="7 9" id="KW-0472">Membrane</keyword>
<evidence type="ECO:0000256" key="4">
    <source>
        <dbReference type="ARBA" id="ARBA00022618"/>
    </source>
</evidence>
<dbReference type="Pfam" id="PF00005">
    <property type="entry name" value="ABC_tran"/>
    <property type="match status" value="1"/>
</dbReference>
<dbReference type="PROSITE" id="PS00211">
    <property type="entry name" value="ABC_TRANSPORTER_1"/>
    <property type="match status" value="1"/>
</dbReference>
<proteinExistence type="inferred from homology"/>
<evidence type="ECO:0000313" key="11">
    <source>
        <dbReference type="EMBL" id="EFM24434.1"/>
    </source>
</evidence>
<dbReference type="GO" id="GO:0005886">
    <property type="term" value="C:plasma membrane"/>
    <property type="evidence" value="ECO:0007669"/>
    <property type="project" value="UniProtKB-SubCell"/>
</dbReference>
<keyword evidence="8 9" id="KW-0131">Cell cycle</keyword>
<dbReference type="GO" id="GO:0016887">
    <property type="term" value="F:ATP hydrolysis activity"/>
    <property type="evidence" value="ECO:0007669"/>
    <property type="project" value="InterPro"/>
</dbReference>
<comment type="subunit">
    <text evidence="9">Homodimer. Forms a membrane-associated complex with FtsX.</text>
</comment>
<keyword evidence="3 9" id="KW-1003">Cell membrane</keyword>
<dbReference type="GO" id="GO:0005524">
    <property type="term" value="F:ATP binding"/>
    <property type="evidence" value="ECO:0007669"/>
    <property type="project" value="UniProtKB-UniRule"/>
</dbReference>
<dbReference type="SUPFAM" id="SSF52540">
    <property type="entry name" value="P-loop containing nucleoside triphosphate hydrolases"/>
    <property type="match status" value="1"/>
</dbReference>
<name>E0NNW6_9FIRM</name>
<dbReference type="EMBL" id="AEEH01000053">
    <property type="protein sequence ID" value="EFM24434.1"/>
    <property type="molecule type" value="Genomic_DNA"/>
</dbReference>
<dbReference type="STRING" id="862517.HMPREF9225_1855"/>
<dbReference type="InterPro" id="IPR015854">
    <property type="entry name" value="ABC_transpr_LolD-like"/>
</dbReference>
<dbReference type="InterPro" id="IPR003593">
    <property type="entry name" value="AAA+_ATPase"/>
</dbReference>
<keyword evidence="6 9" id="KW-0067">ATP-binding</keyword>
<evidence type="ECO:0000256" key="5">
    <source>
        <dbReference type="ARBA" id="ARBA00022741"/>
    </source>
</evidence>
<dbReference type="PANTHER" id="PTHR24220:SF470">
    <property type="entry name" value="CELL DIVISION ATP-BINDING PROTEIN FTSE"/>
    <property type="match status" value="1"/>
</dbReference>
<dbReference type="InterPro" id="IPR005286">
    <property type="entry name" value="Cell_div_FtsE"/>
</dbReference>
<comment type="subcellular location">
    <subcellularLocation>
        <location evidence="9">Cell membrane</location>
        <topology evidence="9">Peripheral membrane protein</topology>
        <orientation evidence="9">Cytoplasmic side</orientation>
    </subcellularLocation>
</comment>
<organism evidence="11 12">
    <name type="scientific">Peptoniphilus duerdenii ATCC BAA-1640</name>
    <dbReference type="NCBI Taxonomy" id="862517"/>
    <lineage>
        <taxon>Bacteria</taxon>
        <taxon>Bacillati</taxon>
        <taxon>Bacillota</taxon>
        <taxon>Tissierellia</taxon>
        <taxon>Tissierellales</taxon>
        <taxon>Peptoniphilaceae</taxon>
        <taxon>Peptoniphilus</taxon>
    </lineage>
</organism>
<dbReference type="InterPro" id="IPR027417">
    <property type="entry name" value="P-loop_NTPase"/>
</dbReference>
<dbReference type="GO" id="GO:0051301">
    <property type="term" value="P:cell division"/>
    <property type="evidence" value="ECO:0007669"/>
    <property type="project" value="UniProtKB-UniRule"/>
</dbReference>
<evidence type="ECO:0000313" key="12">
    <source>
        <dbReference type="Proteomes" id="UP000003280"/>
    </source>
</evidence>